<feature type="coiled-coil region" evidence="1">
    <location>
        <begin position="354"/>
        <end position="408"/>
    </location>
</feature>
<comment type="caution">
    <text evidence="3">The sequence shown here is derived from an EMBL/GenBank/DDBJ whole genome shotgun (WGS) entry which is preliminary data.</text>
</comment>
<proteinExistence type="predicted"/>
<feature type="compositionally biased region" description="Low complexity" evidence="2">
    <location>
        <begin position="92"/>
        <end position="109"/>
    </location>
</feature>
<evidence type="ECO:0000313" key="4">
    <source>
        <dbReference type="Proteomes" id="UP001215598"/>
    </source>
</evidence>
<protein>
    <recommendedName>
        <fullName evidence="5">C3H1-type domain-containing protein</fullName>
    </recommendedName>
</protein>
<gene>
    <name evidence="3" type="ORF">B0H16DRAFT_1491186</name>
</gene>
<feature type="compositionally biased region" description="Polar residues" evidence="2">
    <location>
        <begin position="261"/>
        <end position="276"/>
    </location>
</feature>
<dbReference type="Proteomes" id="UP001215598">
    <property type="component" value="Unassembled WGS sequence"/>
</dbReference>
<sequence length="698" mass="74962">MRVRCKWYDDEGQPFGNGGCRAEHTTCTYIHPSSNEWATAQRRSTATATRDRGRGRGGGFSSPSSRDSGWNNRRKSLNTEEWDTEGWKSKPSKAPASSSGSVSSSTADPQPSASKVFGAWGTGPSTSTSSGGGGGWGDSNDKKDTDSGWGWGAPPSAKEADAWGTVSGWGTSATTTATKDTESGKSSDGGWGTSTSATGTKAGGWGSESGWGTTTTTQDKSTGWGGGWGTTSTATATQDNSSGGGWGGGGWGGKAPIDDQATPSQQPSSAKPTTRPNDLRVDVEDQMAVDAPLPPLSASSSSYRPGSRAPSIGAGTPQSAFPPFAVLGHVPTRTELHSGIVKTSVRATCIQLELRELQRQLTAFKATRNSAQFQRISMSGGARLDQIYSQLKDNVNSTQTRVLKVEEELVKFPELPSSAPNTVDVDREMMSYTEDLERWLRSFMALAVPETRPPAAPSPSAMDVEPIPDPKQGPEVLAEIDQRIANLKGQLEEMTSTMEDLYSPETNAATIDEAIQAARKRSQSEQSPELTAEDNAAAAAIAKMQSTASGVQQKFNQYAEQVVELLDKNELGKTRIEALEKQRKENHSLYLDMKTQLEEFEERKKQRALQLQMMSAAFARFAKNPNPAPVLDETVLERVKANVSVMIDNEVIPALQGLGIRYTEAIDRRSESLRQSIQPAVDMTSDICQRAEQIEVDA</sequence>
<feature type="compositionally biased region" description="Low complexity" evidence="2">
    <location>
        <begin position="38"/>
        <end position="48"/>
    </location>
</feature>
<feature type="region of interest" description="Disordered" evidence="2">
    <location>
        <begin position="37"/>
        <end position="316"/>
    </location>
</feature>
<reference evidence="3" key="1">
    <citation type="submission" date="2023-03" db="EMBL/GenBank/DDBJ databases">
        <title>Massive genome expansion in bonnet fungi (Mycena s.s.) driven by repeated elements and novel gene families across ecological guilds.</title>
        <authorList>
            <consortium name="Lawrence Berkeley National Laboratory"/>
            <person name="Harder C.B."/>
            <person name="Miyauchi S."/>
            <person name="Viragh M."/>
            <person name="Kuo A."/>
            <person name="Thoen E."/>
            <person name="Andreopoulos B."/>
            <person name="Lu D."/>
            <person name="Skrede I."/>
            <person name="Drula E."/>
            <person name="Henrissat B."/>
            <person name="Morin E."/>
            <person name="Kohler A."/>
            <person name="Barry K."/>
            <person name="LaButti K."/>
            <person name="Morin E."/>
            <person name="Salamov A."/>
            <person name="Lipzen A."/>
            <person name="Mereny Z."/>
            <person name="Hegedus B."/>
            <person name="Baldrian P."/>
            <person name="Stursova M."/>
            <person name="Weitz H."/>
            <person name="Taylor A."/>
            <person name="Grigoriev I.V."/>
            <person name="Nagy L.G."/>
            <person name="Martin F."/>
            <person name="Kauserud H."/>
        </authorList>
    </citation>
    <scope>NUCLEOTIDE SEQUENCE</scope>
    <source>
        <strain evidence="3">CBHHK182m</strain>
    </source>
</reference>
<name>A0AAD7KJY6_9AGAR</name>
<evidence type="ECO:0000256" key="1">
    <source>
        <dbReference type="SAM" id="Coils"/>
    </source>
</evidence>
<feature type="compositionally biased region" description="Low complexity" evidence="2">
    <location>
        <begin position="210"/>
        <end position="222"/>
    </location>
</feature>
<keyword evidence="4" id="KW-1185">Reference proteome</keyword>
<feature type="compositionally biased region" description="Low complexity" evidence="2">
    <location>
        <begin position="163"/>
        <end position="178"/>
    </location>
</feature>
<dbReference type="EMBL" id="JARKIB010000001">
    <property type="protein sequence ID" value="KAJ7786648.1"/>
    <property type="molecule type" value="Genomic_DNA"/>
</dbReference>
<evidence type="ECO:0000313" key="3">
    <source>
        <dbReference type="EMBL" id="KAJ7786648.1"/>
    </source>
</evidence>
<evidence type="ECO:0008006" key="5">
    <source>
        <dbReference type="Google" id="ProtNLM"/>
    </source>
</evidence>
<feature type="compositionally biased region" description="Gly residues" evidence="2">
    <location>
        <begin position="242"/>
        <end position="253"/>
    </location>
</feature>
<feature type="compositionally biased region" description="Low complexity" evidence="2">
    <location>
        <begin position="118"/>
        <end position="129"/>
    </location>
</feature>
<accession>A0AAD7KJY6</accession>
<feature type="compositionally biased region" description="Low complexity" evidence="2">
    <location>
        <begin position="296"/>
        <end position="311"/>
    </location>
</feature>
<organism evidence="3 4">
    <name type="scientific">Mycena metata</name>
    <dbReference type="NCBI Taxonomy" id="1033252"/>
    <lineage>
        <taxon>Eukaryota</taxon>
        <taxon>Fungi</taxon>
        <taxon>Dikarya</taxon>
        <taxon>Basidiomycota</taxon>
        <taxon>Agaricomycotina</taxon>
        <taxon>Agaricomycetes</taxon>
        <taxon>Agaricomycetidae</taxon>
        <taxon>Agaricales</taxon>
        <taxon>Marasmiineae</taxon>
        <taxon>Mycenaceae</taxon>
        <taxon>Mycena</taxon>
    </lineage>
</organism>
<keyword evidence="1" id="KW-0175">Coiled coil</keyword>
<dbReference type="AlphaFoldDB" id="A0AAD7KJY6"/>
<evidence type="ECO:0000256" key="2">
    <source>
        <dbReference type="SAM" id="MobiDB-lite"/>
    </source>
</evidence>